<dbReference type="CDD" id="cd07377">
    <property type="entry name" value="WHTH_GntR"/>
    <property type="match status" value="1"/>
</dbReference>
<keyword evidence="1" id="KW-0805">Transcription regulation</keyword>
<evidence type="ECO:0000256" key="3">
    <source>
        <dbReference type="ARBA" id="ARBA00023163"/>
    </source>
</evidence>
<name>A0A4S8P7Q5_9HYPH</name>
<dbReference type="InterPro" id="IPR011711">
    <property type="entry name" value="GntR_C"/>
</dbReference>
<evidence type="ECO:0000256" key="1">
    <source>
        <dbReference type="ARBA" id="ARBA00023015"/>
    </source>
</evidence>
<reference evidence="5 6" key="1">
    <citation type="submission" date="2019-04" db="EMBL/GenBank/DDBJ databases">
        <title>Genome sequence of strain shin9-1.</title>
        <authorList>
            <person name="Gao J."/>
            <person name="Sun J."/>
        </authorList>
    </citation>
    <scope>NUCLEOTIDE SEQUENCE [LARGE SCALE GENOMIC DNA]</scope>
    <source>
        <strain evidence="6">shin9-1</strain>
    </source>
</reference>
<comment type="caution">
    <text evidence="5">The sequence shown here is derived from an EMBL/GenBank/DDBJ whole genome shotgun (WGS) entry which is preliminary data.</text>
</comment>
<dbReference type="PANTHER" id="PTHR43537:SF44">
    <property type="entry name" value="GNTR FAMILY REGULATORY PROTEIN"/>
    <property type="match status" value="1"/>
</dbReference>
<keyword evidence="6" id="KW-1185">Reference proteome</keyword>
<dbReference type="RefSeq" id="WP_136597866.1">
    <property type="nucleotide sequence ID" value="NZ_STGV01000002.1"/>
</dbReference>
<evidence type="ECO:0000259" key="4">
    <source>
        <dbReference type="PROSITE" id="PS50949"/>
    </source>
</evidence>
<evidence type="ECO:0000313" key="5">
    <source>
        <dbReference type="EMBL" id="THV23769.1"/>
    </source>
</evidence>
<dbReference type="Gene3D" id="1.10.10.10">
    <property type="entry name" value="Winged helix-like DNA-binding domain superfamily/Winged helix DNA-binding domain"/>
    <property type="match status" value="1"/>
</dbReference>
<dbReference type="Gene3D" id="1.20.120.530">
    <property type="entry name" value="GntR ligand-binding domain-like"/>
    <property type="match status" value="1"/>
</dbReference>
<proteinExistence type="predicted"/>
<dbReference type="InterPro" id="IPR000524">
    <property type="entry name" value="Tscrpt_reg_HTH_GntR"/>
</dbReference>
<dbReference type="Pfam" id="PF07729">
    <property type="entry name" value="FCD"/>
    <property type="match status" value="1"/>
</dbReference>
<dbReference type="AlphaFoldDB" id="A0A4S8P7Q5"/>
<dbReference type="EMBL" id="STGV01000002">
    <property type="protein sequence ID" value="THV23769.1"/>
    <property type="molecule type" value="Genomic_DNA"/>
</dbReference>
<evidence type="ECO:0000313" key="6">
    <source>
        <dbReference type="Proteomes" id="UP000308828"/>
    </source>
</evidence>
<dbReference type="SMART" id="SM00895">
    <property type="entry name" value="FCD"/>
    <property type="match status" value="1"/>
</dbReference>
<dbReference type="PROSITE" id="PS50949">
    <property type="entry name" value="HTH_GNTR"/>
    <property type="match status" value="1"/>
</dbReference>
<gene>
    <name evidence="5" type="ORF">FAA97_07215</name>
</gene>
<evidence type="ECO:0000256" key="2">
    <source>
        <dbReference type="ARBA" id="ARBA00023125"/>
    </source>
</evidence>
<dbReference type="Proteomes" id="UP000308828">
    <property type="component" value="Unassembled WGS sequence"/>
</dbReference>
<dbReference type="Pfam" id="PF00392">
    <property type="entry name" value="GntR"/>
    <property type="match status" value="1"/>
</dbReference>
<dbReference type="SUPFAM" id="SSF48008">
    <property type="entry name" value="GntR ligand-binding domain-like"/>
    <property type="match status" value="1"/>
</dbReference>
<dbReference type="SUPFAM" id="SSF46785">
    <property type="entry name" value="Winged helix' DNA-binding domain"/>
    <property type="match status" value="1"/>
</dbReference>
<dbReference type="InterPro" id="IPR036390">
    <property type="entry name" value="WH_DNA-bd_sf"/>
</dbReference>
<dbReference type="SMART" id="SM00345">
    <property type="entry name" value="HTH_GNTR"/>
    <property type="match status" value="1"/>
</dbReference>
<keyword evidence="2" id="KW-0238">DNA-binding</keyword>
<accession>A0A4S8P7Q5</accession>
<protein>
    <submittedName>
        <fullName evidence="5">FadR family transcriptional regulator</fullName>
    </submittedName>
</protein>
<dbReference type="InterPro" id="IPR008920">
    <property type="entry name" value="TF_FadR/GntR_C"/>
</dbReference>
<dbReference type="PANTHER" id="PTHR43537">
    <property type="entry name" value="TRANSCRIPTIONAL REGULATOR, GNTR FAMILY"/>
    <property type="match status" value="1"/>
</dbReference>
<feature type="domain" description="HTH gntR-type" evidence="4">
    <location>
        <begin position="18"/>
        <end position="86"/>
    </location>
</feature>
<dbReference type="OrthoDB" id="9028214at2"/>
<sequence>MSEPGSLLRSLSGRVAARNFHSHVINEIGIGVISGRFPIGTTLPNDAALIDEFGVSRTVLREALKTLEAKGLLEARPKVGTKVAKKSRWNLFDPQVLAWHLSAPPDEEFLRGLAETRQALEPLAAGHAAERRTADNLRLMHYWIRQMEMSLDQPLNFCLADFELHRIVADASHNPFMRALYGVIELSHAFAYQRAVAEPRDGELQPFVHLHRDLVHAIERGKAADAQAAMLGLIDFEAEFAAAG</sequence>
<organism evidence="5 6">
    <name type="scientific">Peteryoungia ipomoeae</name>
    <dbReference type="NCBI Taxonomy" id="1210932"/>
    <lineage>
        <taxon>Bacteria</taxon>
        <taxon>Pseudomonadati</taxon>
        <taxon>Pseudomonadota</taxon>
        <taxon>Alphaproteobacteria</taxon>
        <taxon>Hyphomicrobiales</taxon>
        <taxon>Rhizobiaceae</taxon>
        <taxon>Peteryoungia</taxon>
    </lineage>
</organism>
<dbReference type="InterPro" id="IPR036388">
    <property type="entry name" value="WH-like_DNA-bd_sf"/>
</dbReference>
<dbReference type="PRINTS" id="PR00035">
    <property type="entry name" value="HTHGNTR"/>
</dbReference>
<dbReference type="GO" id="GO:0003700">
    <property type="term" value="F:DNA-binding transcription factor activity"/>
    <property type="evidence" value="ECO:0007669"/>
    <property type="project" value="InterPro"/>
</dbReference>
<keyword evidence="3" id="KW-0804">Transcription</keyword>
<dbReference type="GO" id="GO:0003677">
    <property type="term" value="F:DNA binding"/>
    <property type="evidence" value="ECO:0007669"/>
    <property type="project" value="UniProtKB-KW"/>
</dbReference>